<evidence type="ECO:0000313" key="3">
    <source>
        <dbReference type="Proteomes" id="UP000198892"/>
    </source>
</evidence>
<sequence>MDQQKAIALISDKIKLIRTEQDYTQDRMAEILGISKKTLVQIEKGRTTANWTTVAAVCGLFNHSEVLLSLLGDDPVEFIQLVGFQNDEAPKAKTMGGTVWWKEITREDTYRLQQNVISNHYRILDDENYRRYSTFHKEDAEKRLDELKNQDS</sequence>
<reference evidence="3" key="1">
    <citation type="submission" date="2016-10" db="EMBL/GenBank/DDBJ databases">
        <authorList>
            <person name="Varghese N."/>
            <person name="Submissions S."/>
        </authorList>
    </citation>
    <scope>NUCLEOTIDE SEQUENCE [LARGE SCALE GENOMIC DNA]</scope>
    <source>
        <strain evidence="3">S7</strain>
    </source>
</reference>
<evidence type="ECO:0000313" key="2">
    <source>
        <dbReference type="EMBL" id="SFP31265.1"/>
    </source>
</evidence>
<dbReference type="OrthoDB" id="1796720at2"/>
<dbReference type="EMBL" id="FOXD01000004">
    <property type="protein sequence ID" value="SFP31265.1"/>
    <property type="molecule type" value="Genomic_DNA"/>
</dbReference>
<evidence type="ECO:0000259" key="1">
    <source>
        <dbReference type="PROSITE" id="PS50943"/>
    </source>
</evidence>
<dbReference type="SMART" id="SM00530">
    <property type="entry name" value="HTH_XRE"/>
    <property type="match status" value="1"/>
</dbReference>
<gene>
    <name evidence="2" type="ORF">SAMN05518683_10450</name>
</gene>
<dbReference type="AlphaFoldDB" id="A0A1I5PB40"/>
<keyword evidence="3" id="KW-1185">Reference proteome</keyword>
<dbReference type="InterPro" id="IPR010982">
    <property type="entry name" value="Lambda_DNA-bd_dom_sf"/>
</dbReference>
<dbReference type="GO" id="GO:0003677">
    <property type="term" value="F:DNA binding"/>
    <property type="evidence" value="ECO:0007669"/>
    <property type="project" value="UniProtKB-KW"/>
</dbReference>
<dbReference type="STRING" id="1884432.SAMN05518683_10450"/>
<dbReference type="SUPFAM" id="SSF47413">
    <property type="entry name" value="lambda repressor-like DNA-binding domains"/>
    <property type="match status" value="1"/>
</dbReference>
<protein>
    <submittedName>
        <fullName evidence="2">DNA-binding transcriptional regulator, XRE-family HTH domain</fullName>
    </submittedName>
</protein>
<keyword evidence="2" id="KW-0238">DNA-binding</keyword>
<organism evidence="2 3">
    <name type="scientific">Salibacterium halotolerans</name>
    <dbReference type="NCBI Taxonomy" id="1884432"/>
    <lineage>
        <taxon>Bacteria</taxon>
        <taxon>Bacillati</taxon>
        <taxon>Bacillota</taxon>
        <taxon>Bacilli</taxon>
        <taxon>Bacillales</taxon>
        <taxon>Bacillaceae</taxon>
    </lineage>
</organism>
<dbReference type="RefSeq" id="WP_093335636.1">
    <property type="nucleotide sequence ID" value="NZ_FOXD01000004.1"/>
</dbReference>
<dbReference type="Gene3D" id="1.10.260.40">
    <property type="entry name" value="lambda repressor-like DNA-binding domains"/>
    <property type="match status" value="1"/>
</dbReference>
<accession>A0A1I5PB40</accession>
<feature type="domain" description="HTH cro/C1-type" evidence="1">
    <location>
        <begin position="14"/>
        <end position="68"/>
    </location>
</feature>
<dbReference type="Pfam" id="PF12844">
    <property type="entry name" value="HTH_19"/>
    <property type="match status" value="1"/>
</dbReference>
<dbReference type="PROSITE" id="PS50943">
    <property type="entry name" value="HTH_CROC1"/>
    <property type="match status" value="1"/>
</dbReference>
<proteinExistence type="predicted"/>
<dbReference type="CDD" id="cd00093">
    <property type="entry name" value="HTH_XRE"/>
    <property type="match status" value="1"/>
</dbReference>
<dbReference type="Proteomes" id="UP000198892">
    <property type="component" value="Unassembled WGS sequence"/>
</dbReference>
<name>A0A1I5PB40_9BACI</name>
<dbReference type="InterPro" id="IPR001387">
    <property type="entry name" value="Cro/C1-type_HTH"/>
</dbReference>